<evidence type="ECO:0000313" key="1">
    <source>
        <dbReference type="Proteomes" id="UP000887576"/>
    </source>
</evidence>
<dbReference type="WBParaSite" id="JU765_v2.g17460.t1">
    <property type="protein sequence ID" value="JU765_v2.g17460.t1"/>
    <property type="gene ID" value="JU765_v2.g17460"/>
</dbReference>
<proteinExistence type="predicted"/>
<accession>A0AC34QM02</accession>
<dbReference type="Proteomes" id="UP000887576">
    <property type="component" value="Unplaced"/>
</dbReference>
<organism evidence="1 2">
    <name type="scientific">Panagrolaimus sp. JU765</name>
    <dbReference type="NCBI Taxonomy" id="591449"/>
    <lineage>
        <taxon>Eukaryota</taxon>
        <taxon>Metazoa</taxon>
        <taxon>Ecdysozoa</taxon>
        <taxon>Nematoda</taxon>
        <taxon>Chromadorea</taxon>
        <taxon>Rhabditida</taxon>
        <taxon>Tylenchina</taxon>
        <taxon>Panagrolaimomorpha</taxon>
        <taxon>Panagrolaimoidea</taxon>
        <taxon>Panagrolaimidae</taxon>
        <taxon>Panagrolaimus</taxon>
    </lineage>
</organism>
<name>A0AC34QM02_9BILA</name>
<reference evidence="2" key="1">
    <citation type="submission" date="2022-11" db="UniProtKB">
        <authorList>
            <consortium name="WormBaseParasite"/>
        </authorList>
    </citation>
    <scope>IDENTIFICATION</scope>
</reference>
<evidence type="ECO:0000313" key="2">
    <source>
        <dbReference type="WBParaSite" id="JU765_v2.g17460.t1"/>
    </source>
</evidence>
<protein>
    <submittedName>
        <fullName evidence="2">Proteasome subunit beta</fullName>
    </submittedName>
</protein>
<sequence length="205" mass="22547">MSIMSYTGGTVLAMAGDGCVCIATDLRLGEQMTTIATNVKKVHKIGDRIYVGLCGFYSDALTVLNNVRYQKDLYELRENRKLRPEVAATMISNLLYSRRFGGYFTEPIVAGLDPVTNKAYICGMDTIGCIANPRDFVAVGTGQEYVLGVCEGFWRENMGPDELFEATAQSFLSAMERDASSGDGVLIYTVTKDKINIKTIKGRMD</sequence>